<dbReference type="Pfam" id="PF01053">
    <property type="entry name" value="Cys_Met_Meta_PP"/>
    <property type="match status" value="1"/>
</dbReference>
<dbReference type="SUPFAM" id="SSF53383">
    <property type="entry name" value="PLP-dependent transferases"/>
    <property type="match status" value="1"/>
</dbReference>
<dbReference type="InterPro" id="IPR015424">
    <property type="entry name" value="PyrdxlP-dep_Trfase"/>
</dbReference>
<comment type="caution">
    <text evidence="9">The sequence shown here is derived from an EMBL/GenBank/DDBJ whole genome shotgun (WGS) entry which is preliminary data.</text>
</comment>
<keyword evidence="10" id="KW-1185">Reference proteome</keyword>
<dbReference type="InterPro" id="IPR006237">
    <property type="entry name" value="L-Met_gamma_lys"/>
</dbReference>
<dbReference type="EMBL" id="JBHRUJ010000016">
    <property type="protein sequence ID" value="MFC3211951.1"/>
    <property type="molecule type" value="Genomic_DNA"/>
</dbReference>
<keyword evidence="6 9" id="KW-0456">Lyase</keyword>
<dbReference type="InterPro" id="IPR015422">
    <property type="entry name" value="PyrdxlP-dep_Trfase_small"/>
</dbReference>
<evidence type="ECO:0000256" key="4">
    <source>
        <dbReference type="ARBA" id="ARBA00019040"/>
    </source>
</evidence>
<evidence type="ECO:0000256" key="8">
    <source>
        <dbReference type="RuleBase" id="RU362118"/>
    </source>
</evidence>
<gene>
    <name evidence="9" type="primary">megL</name>
    <name evidence="9" type="ORF">ACFOEJ_12755</name>
</gene>
<dbReference type="InterPro" id="IPR054542">
    <property type="entry name" value="Cys_met_metab_PP"/>
</dbReference>
<dbReference type="NCBIfam" id="TIGR01328">
    <property type="entry name" value="met_gam_lyase"/>
    <property type="match status" value="1"/>
</dbReference>
<evidence type="ECO:0000256" key="5">
    <source>
        <dbReference type="ARBA" id="ARBA00022898"/>
    </source>
</evidence>
<keyword evidence="5 8" id="KW-0663">Pyridoxal phosphate</keyword>
<dbReference type="CDD" id="cd00614">
    <property type="entry name" value="CGS_like"/>
    <property type="match status" value="1"/>
</dbReference>
<name>A0ABV7KRC6_PLAOK</name>
<dbReference type="RefSeq" id="WP_117312048.1">
    <property type="nucleotide sequence ID" value="NZ_JBHRUJ010000016.1"/>
</dbReference>
<dbReference type="GO" id="GO:0018826">
    <property type="term" value="F:methionine gamma-lyase activity"/>
    <property type="evidence" value="ECO:0007669"/>
    <property type="project" value="UniProtKB-EC"/>
</dbReference>
<dbReference type="Gene3D" id="3.90.1150.10">
    <property type="entry name" value="Aspartate Aminotransferase, domain 1"/>
    <property type="match status" value="1"/>
</dbReference>
<comment type="catalytic activity">
    <reaction evidence="7">
        <text>L-methionine + H2O = methanethiol + 2-oxobutanoate + NH4(+)</text>
        <dbReference type="Rhea" id="RHEA:23800"/>
        <dbReference type="ChEBI" id="CHEBI:15377"/>
        <dbReference type="ChEBI" id="CHEBI:16007"/>
        <dbReference type="ChEBI" id="CHEBI:16763"/>
        <dbReference type="ChEBI" id="CHEBI:28938"/>
        <dbReference type="ChEBI" id="CHEBI:57844"/>
        <dbReference type="EC" id="4.4.1.11"/>
    </reaction>
</comment>
<dbReference type="Gene3D" id="3.40.640.10">
    <property type="entry name" value="Type I PLP-dependent aspartate aminotransferase-like (Major domain)"/>
    <property type="match status" value="1"/>
</dbReference>
<dbReference type="InterPro" id="IPR000277">
    <property type="entry name" value="Cys/Met-Metab_PyrdxlP-dep_enz"/>
</dbReference>
<reference evidence="10" key="1">
    <citation type="journal article" date="2019" name="Int. J. Syst. Evol. Microbiol.">
        <title>The Global Catalogue of Microorganisms (GCM) 10K type strain sequencing project: providing services to taxonomists for standard genome sequencing and annotation.</title>
        <authorList>
            <consortium name="The Broad Institute Genomics Platform"/>
            <consortium name="The Broad Institute Genome Sequencing Center for Infectious Disease"/>
            <person name="Wu L."/>
            <person name="Ma J."/>
        </authorList>
    </citation>
    <scope>NUCLEOTIDE SEQUENCE [LARGE SCALE GENOMIC DNA]</scope>
    <source>
        <strain evidence="10">CCM 320</strain>
    </source>
</reference>
<proteinExistence type="inferred from homology"/>
<dbReference type="PROSITE" id="PS00868">
    <property type="entry name" value="CYS_MET_METAB_PP"/>
    <property type="match status" value="1"/>
</dbReference>
<accession>A0ABV7KRC6</accession>
<sequence length="404" mass="44355">MDKTRMSMETAVIHKGYDSSKHHDSLATPLYQTSTFSFATAEEGENRFAGNTDGNIYSRLGNPTVRVLEERMAEIEYGEGALAFGSGMASVSAILIYLTKANDHVLCSRGIYGCTFGLLEIMEEKYGITHDLVSMTTEAEIEAAIRPETVCIYVETPINPTMELVNLEAVIKVAKKHGLRVVVDNTFCSPYLQNPLKMGADFVLHSATKYLNGHGDVIGGILVGKDGEEMQHLRMTVQKDVGGIMSPFDAWLLLRGLKTLHVRMDRHISNAEKVLFFLQQQPGVSKIFYPTDASHPQYELAQKQMKKGGGLISFELEGGKKEAQKFMNALGLIKIAVSLGDAETLIQHPASMTHAVVPETVRESMGITDSLLRLSIGLESSDDIIADLAEAFEKVAPEAKLQEI</sequence>
<dbReference type="Proteomes" id="UP001595625">
    <property type="component" value="Unassembled WGS sequence"/>
</dbReference>
<evidence type="ECO:0000313" key="9">
    <source>
        <dbReference type="EMBL" id="MFC3211951.1"/>
    </source>
</evidence>
<dbReference type="NCBIfam" id="NF005263">
    <property type="entry name" value="PRK06767.1"/>
    <property type="match status" value="1"/>
</dbReference>
<organism evidence="9 10">
    <name type="scientific">Planomicrobium okeanokoites</name>
    <name type="common">Planococcus okeanokoites</name>
    <name type="synonym">Flavobacterium okeanokoites</name>
    <dbReference type="NCBI Taxonomy" id="244"/>
    <lineage>
        <taxon>Bacteria</taxon>
        <taxon>Bacillati</taxon>
        <taxon>Bacillota</taxon>
        <taxon>Bacilli</taxon>
        <taxon>Bacillales</taxon>
        <taxon>Caryophanaceae</taxon>
        <taxon>Planomicrobium</taxon>
    </lineage>
</organism>
<dbReference type="PIRSF" id="PIRSF001434">
    <property type="entry name" value="CGS"/>
    <property type="match status" value="1"/>
</dbReference>
<evidence type="ECO:0000256" key="2">
    <source>
        <dbReference type="ARBA" id="ARBA00008667"/>
    </source>
</evidence>
<evidence type="ECO:0000256" key="3">
    <source>
        <dbReference type="ARBA" id="ARBA00012222"/>
    </source>
</evidence>
<dbReference type="EC" id="4.4.1.11" evidence="3"/>
<comment type="cofactor">
    <cofactor evidence="1 8">
        <name>pyridoxal 5'-phosphate</name>
        <dbReference type="ChEBI" id="CHEBI:597326"/>
    </cofactor>
</comment>
<evidence type="ECO:0000256" key="7">
    <source>
        <dbReference type="ARBA" id="ARBA00049180"/>
    </source>
</evidence>
<evidence type="ECO:0000256" key="1">
    <source>
        <dbReference type="ARBA" id="ARBA00001933"/>
    </source>
</evidence>
<protein>
    <recommendedName>
        <fullName evidence="4">L-methionine gamma-lyase</fullName>
        <ecNumber evidence="3">4.4.1.11</ecNumber>
    </recommendedName>
</protein>
<dbReference type="InterPro" id="IPR015421">
    <property type="entry name" value="PyrdxlP-dep_Trfase_major"/>
</dbReference>
<dbReference type="PANTHER" id="PTHR11808:SF80">
    <property type="entry name" value="CYSTATHIONINE GAMMA-LYASE"/>
    <property type="match status" value="1"/>
</dbReference>
<evidence type="ECO:0000256" key="6">
    <source>
        <dbReference type="ARBA" id="ARBA00023239"/>
    </source>
</evidence>
<evidence type="ECO:0000313" key="10">
    <source>
        <dbReference type="Proteomes" id="UP001595625"/>
    </source>
</evidence>
<comment type="similarity">
    <text evidence="2">Belongs to the trans-sulfuration enzymes family. L-methionine gamma-lyase subfamily.</text>
</comment>
<dbReference type="PANTHER" id="PTHR11808">
    <property type="entry name" value="TRANS-SULFURATION ENZYME FAMILY MEMBER"/>
    <property type="match status" value="1"/>
</dbReference>